<protein>
    <submittedName>
        <fullName evidence="1">DUF2256 domain-containing protein</fullName>
    </submittedName>
</protein>
<keyword evidence="2" id="KW-1185">Reference proteome</keyword>
<dbReference type="PIRSF" id="PIRSF037205">
    <property type="entry name" value="UCP037205"/>
    <property type="match status" value="1"/>
</dbReference>
<dbReference type="PANTHER" id="PTHR37463">
    <property type="entry name" value="GSL3115 PROTEIN"/>
    <property type="match status" value="1"/>
</dbReference>
<dbReference type="EMBL" id="JBANDX010000007">
    <property type="protein sequence ID" value="MEL0608914.1"/>
    <property type="molecule type" value="Genomic_DNA"/>
</dbReference>
<name>A0ABU9FRU4_9VIBR</name>
<proteinExistence type="predicted"/>
<evidence type="ECO:0000313" key="1">
    <source>
        <dbReference type="EMBL" id="MEL0608914.1"/>
    </source>
</evidence>
<dbReference type="Proteomes" id="UP001377160">
    <property type="component" value="Unassembled WGS sequence"/>
</dbReference>
<gene>
    <name evidence="1" type="ORF">V8Z71_11375</name>
</gene>
<dbReference type="RefSeq" id="WP_341635139.1">
    <property type="nucleotide sequence ID" value="NZ_JBANDX010000007.1"/>
</dbReference>
<evidence type="ECO:0000313" key="2">
    <source>
        <dbReference type="Proteomes" id="UP001377160"/>
    </source>
</evidence>
<comment type="caution">
    <text evidence="1">The sequence shown here is derived from an EMBL/GenBank/DDBJ whole genome shotgun (WGS) entry which is preliminary data.</text>
</comment>
<reference evidence="1 2" key="1">
    <citation type="submission" date="2024-02" db="EMBL/GenBank/DDBJ databases">
        <title>Bacteria isolated from the canopy kelp, Nereocystis luetkeana.</title>
        <authorList>
            <person name="Pfister C.A."/>
            <person name="Younker I.T."/>
            <person name="Light S.H."/>
        </authorList>
    </citation>
    <scope>NUCLEOTIDE SEQUENCE [LARGE SCALE GENOMIC DNA]</scope>
    <source>
        <strain evidence="1 2">TI.1.15</strain>
    </source>
</reference>
<dbReference type="InterPro" id="IPR017136">
    <property type="entry name" value="UCP037205"/>
</dbReference>
<organism evidence="1 2">
    <name type="scientific">Vibrio echinoideorum</name>
    <dbReference type="NCBI Taxonomy" id="2100116"/>
    <lineage>
        <taxon>Bacteria</taxon>
        <taxon>Pseudomonadati</taxon>
        <taxon>Pseudomonadota</taxon>
        <taxon>Gammaproteobacteria</taxon>
        <taxon>Vibrionales</taxon>
        <taxon>Vibrionaceae</taxon>
        <taxon>Vibrio</taxon>
    </lineage>
</organism>
<accession>A0ABU9FRU4</accession>
<dbReference type="PANTHER" id="PTHR37463:SF1">
    <property type="entry name" value="DUF2256 DOMAIN-CONTAINING PROTEIN"/>
    <property type="match status" value="1"/>
</dbReference>
<dbReference type="Pfam" id="PF10013">
    <property type="entry name" value="DUF2256"/>
    <property type="match status" value="1"/>
</dbReference>
<sequence>MHKKSYLPTKTCPVCQKPFAWRKKWERCWEHVIYCSERCRRNKF</sequence>